<evidence type="ECO:0000313" key="3">
    <source>
        <dbReference type="Proteomes" id="UP001152607"/>
    </source>
</evidence>
<reference evidence="2" key="1">
    <citation type="submission" date="2023-01" db="EMBL/GenBank/DDBJ databases">
        <authorList>
            <person name="Van Ghelder C."/>
            <person name="Rancurel C."/>
        </authorList>
    </citation>
    <scope>NUCLEOTIDE SEQUENCE</scope>
    <source>
        <strain evidence="2">CNCM I-4278</strain>
    </source>
</reference>
<organism evidence="2 3">
    <name type="scientific">Periconia digitata</name>
    <dbReference type="NCBI Taxonomy" id="1303443"/>
    <lineage>
        <taxon>Eukaryota</taxon>
        <taxon>Fungi</taxon>
        <taxon>Dikarya</taxon>
        <taxon>Ascomycota</taxon>
        <taxon>Pezizomycotina</taxon>
        <taxon>Dothideomycetes</taxon>
        <taxon>Pleosporomycetidae</taxon>
        <taxon>Pleosporales</taxon>
        <taxon>Massarineae</taxon>
        <taxon>Periconiaceae</taxon>
        <taxon>Periconia</taxon>
    </lineage>
</organism>
<protein>
    <submittedName>
        <fullName evidence="2">Uncharacterized protein</fullName>
    </submittedName>
</protein>
<gene>
    <name evidence="2" type="ORF">PDIGIT_LOCUS10883</name>
</gene>
<evidence type="ECO:0000313" key="2">
    <source>
        <dbReference type="EMBL" id="CAI6337768.1"/>
    </source>
</evidence>
<proteinExistence type="predicted"/>
<keyword evidence="1" id="KW-0472">Membrane</keyword>
<sequence>MCGNLQGPFNIKLSFPGNRLFAVLILIVANIACVVGSPKLQLNSLFMSYVPRAALSRPSHQITGRMTRKSFFSVIASFCWFLLSL</sequence>
<accession>A0A9W4UP20</accession>
<dbReference type="EMBL" id="CAOQHR010000007">
    <property type="protein sequence ID" value="CAI6337768.1"/>
    <property type="molecule type" value="Genomic_DNA"/>
</dbReference>
<dbReference type="Proteomes" id="UP001152607">
    <property type="component" value="Unassembled WGS sequence"/>
</dbReference>
<evidence type="ECO:0000256" key="1">
    <source>
        <dbReference type="SAM" id="Phobius"/>
    </source>
</evidence>
<feature type="transmembrane region" description="Helical" evidence="1">
    <location>
        <begin position="20"/>
        <end position="37"/>
    </location>
</feature>
<dbReference type="AlphaFoldDB" id="A0A9W4UP20"/>
<name>A0A9W4UP20_9PLEO</name>
<keyword evidence="3" id="KW-1185">Reference proteome</keyword>
<keyword evidence="1" id="KW-0812">Transmembrane</keyword>
<comment type="caution">
    <text evidence="2">The sequence shown here is derived from an EMBL/GenBank/DDBJ whole genome shotgun (WGS) entry which is preliminary data.</text>
</comment>
<keyword evidence="1" id="KW-1133">Transmembrane helix</keyword>